<gene>
    <name evidence="5" type="ORF">DV733_10540</name>
</gene>
<dbReference type="GeneID" id="39848305"/>
<reference evidence="5 6" key="1">
    <citation type="journal article" date="2019" name="Nat. Commun.">
        <title>A new type of DNA phosphorothioation-based antiviral system in archaea.</title>
        <authorList>
            <person name="Xiong L."/>
            <person name="Liu S."/>
            <person name="Chen S."/>
            <person name="Xiao Y."/>
            <person name="Zhu B."/>
            <person name="Gao Y."/>
            <person name="Zhang Y."/>
            <person name="Chen B."/>
            <person name="Luo J."/>
            <person name="Deng Z."/>
            <person name="Chen X."/>
            <person name="Wang L."/>
            <person name="Chen S."/>
        </authorList>
    </citation>
    <scope>NUCLEOTIDE SEQUENCE [LARGE SCALE GENOMIC DNA]</scope>
    <source>
        <strain evidence="5 6">CBA1105</strain>
    </source>
</reference>
<dbReference type="AlphaFoldDB" id="A0A4D6HFT2"/>
<proteinExistence type="predicted"/>
<feature type="domain" description="DUF8054" evidence="4">
    <location>
        <begin position="111"/>
        <end position="216"/>
    </location>
</feature>
<evidence type="ECO:0000313" key="5">
    <source>
        <dbReference type="EMBL" id="QCC51647.1"/>
    </source>
</evidence>
<dbReference type="InterPro" id="IPR058675">
    <property type="entry name" value="DUF8054_C"/>
</dbReference>
<evidence type="ECO:0000259" key="2">
    <source>
        <dbReference type="Pfam" id="PF26236"/>
    </source>
</evidence>
<feature type="domain" description="DUF8054" evidence="3">
    <location>
        <begin position="220"/>
        <end position="264"/>
    </location>
</feature>
<dbReference type="Proteomes" id="UP000296706">
    <property type="component" value="Chromosome"/>
</dbReference>
<organism evidence="5 6">
    <name type="scientific">Halapricum salinum</name>
    <dbReference type="NCBI Taxonomy" id="1457250"/>
    <lineage>
        <taxon>Archaea</taxon>
        <taxon>Methanobacteriati</taxon>
        <taxon>Methanobacteriota</taxon>
        <taxon>Stenosarchaea group</taxon>
        <taxon>Halobacteria</taxon>
        <taxon>Halobacteriales</taxon>
        <taxon>Haloarculaceae</taxon>
        <taxon>Halapricum</taxon>
    </lineage>
</organism>
<dbReference type="InterPro" id="IPR058775">
    <property type="entry name" value="DUF8054_M"/>
</dbReference>
<dbReference type="Pfam" id="PF26238">
    <property type="entry name" value="DUF8054_M"/>
    <property type="match status" value="1"/>
</dbReference>
<evidence type="ECO:0000256" key="1">
    <source>
        <dbReference type="SAM" id="MobiDB-lite"/>
    </source>
</evidence>
<evidence type="ECO:0000313" key="6">
    <source>
        <dbReference type="Proteomes" id="UP000296706"/>
    </source>
</evidence>
<accession>A0A4D6HFT2</accession>
<keyword evidence="6" id="KW-1185">Reference proteome</keyword>
<dbReference type="KEGG" id="hsn:DV733_10540"/>
<feature type="domain" description="DUF8054" evidence="2">
    <location>
        <begin position="7"/>
        <end position="79"/>
    </location>
</feature>
<protein>
    <submittedName>
        <fullName evidence="5">Uncharacterized protein</fullName>
    </submittedName>
</protein>
<feature type="region of interest" description="Disordered" evidence="1">
    <location>
        <begin position="82"/>
        <end position="106"/>
    </location>
</feature>
<dbReference type="OrthoDB" id="205972at2157"/>
<dbReference type="EMBL" id="CP031310">
    <property type="protein sequence ID" value="QCC51647.1"/>
    <property type="molecule type" value="Genomic_DNA"/>
</dbReference>
<dbReference type="Pfam" id="PF26236">
    <property type="entry name" value="DUF8054_N"/>
    <property type="match status" value="1"/>
</dbReference>
<dbReference type="RefSeq" id="WP_049994740.1">
    <property type="nucleotide sequence ID" value="NZ_CP031310.1"/>
</dbReference>
<evidence type="ECO:0000259" key="4">
    <source>
        <dbReference type="Pfam" id="PF26238"/>
    </source>
</evidence>
<dbReference type="InterPro" id="IPR058674">
    <property type="entry name" value="DUF8054_N"/>
</dbReference>
<name>A0A4D6HFT2_9EURY</name>
<dbReference type="Pfam" id="PF26237">
    <property type="entry name" value="DUF8054_C"/>
    <property type="match status" value="1"/>
</dbReference>
<sequence length="265" mass="28549">MSSYPLLDRLRRPEYTGQNRCRPCTVLNLVIIAAVGVVVAVWNTFAAVLVVGVGLALLALRGYVVPGTPRFAPRIAERLPFDFGHTGPPRETETLSDTDAGTDGPDSEAVLESLVEAGVIEGDGEQLFLNDAFREAWTDRMATLRTADDSELLARVEAAAPADFEVQLHDDLVLLAGGRDVWVRRAVAIAETAAVETLEDWELPEAIRVHAAQPLRNFLETCPVCGGPVRESTRKNCCGGPGSVYENPEQPVLACADCGTVVIEL</sequence>
<evidence type="ECO:0000259" key="3">
    <source>
        <dbReference type="Pfam" id="PF26237"/>
    </source>
</evidence>